<dbReference type="PANTHER" id="PTHR43155:SF2">
    <property type="entry name" value="CYCLIC DI-GMP PHOSPHODIESTERASE PA4108"/>
    <property type="match status" value="1"/>
</dbReference>
<evidence type="ECO:0000313" key="2">
    <source>
        <dbReference type="EMBL" id="MDI6447783.1"/>
    </source>
</evidence>
<dbReference type="EMBL" id="JASCXX010000002">
    <property type="protein sequence ID" value="MDI6447783.1"/>
    <property type="molecule type" value="Genomic_DNA"/>
</dbReference>
<dbReference type="RefSeq" id="WP_349243195.1">
    <property type="nucleotide sequence ID" value="NZ_JASCXX010000002.1"/>
</dbReference>
<dbReference type="InterPro" id="IPR037522">
    <property type="entry name" value="HD_GYP_dom"/>
</dbReference>
<keyword evidence="2" id="KW-0378">Hydrolase</keyword>
<dbReference type="SMART" id="SM00471">
    <property type="entry name" value="HDc"/>
    <property type="match status" value="1"/>
</dbReference>
<comment type="caution">
    <text evidence="2">The sequence shown here is derived from an EMBL/GenBank/DDBJ whole genome shotgun (WGS) entry which is preliminary data.</text>
</comment>
<dbReference type="GO" id="GO:0016787">
    <property type="term" value="F:hydrolase activity"/>
    <property type="evidence" value="ECO:0007669"/>
    <property type="project" value="UniProtKB-KW"/>
</dbReference>
<gene>
    <name evidence="2" type="ORF">QJ522_01910</name>
</gene>
<dbReference type="CDD" id="cd00077">
    <property type="entry name" value="HDc"/>
    <property type="match status" value="1"/>
</dbReference>
<protein>
    <submittedName>
        <fullName evidence="2">HD-GYP domain-containing protein</fullName>
        <ecNumber evidence="2">3.1.4.-</ecNumber>
    </submittedName>
</protein>
<sequence length="558" mass="61392">MPNIMTHGLTCLQRRDLERFGARIGHFGAHFAVVDAEGQILLRHDAGRFASDTEAVVEAGRAVCEAVRDRAETDDEGRVWRFCDGHVLLAAALCLPCNGPGCVRLAGAMVVDLGAEAPSADADAMRVAYLSEMMRLAAQGLRDAVRNDEQMEKMGLELAQVYEELVLLHKINTHMKVTESDGTFLQLACDSLTDIVPVEGIAIVLERMVEGERRFMVAAGSGLIDLSPHMTAVLHSRLAEDIRRGQEALLDSEVDTAFRFEWPQSVRNIIAVPLCAKGPQEARSAGRVQNAVAIIGYMVAINRIDKPDFDSTDMKLFASVASGCAVFIENGRLFNDLKELFVGSLKALTNSIDAKDQYTRGHSERVAIISQWLAERVAERERLDSEQIHRIYLAGLLHDIGKIGVDENVLRKNGKLTPEERECIQRHPSVGAGILRGIKQMQDIVPGVLHHHERVDGKGYPEGLTGREMSLTAKIVGLADSFDAMTSKRVYRDAMTVDQALDEIRKGLGTQFDEKVGTIFLESDIYHLWDRIQGNGPSAYGGRHLADYGTTAVGTLLR</sequence>
<organism evidence="2 3">
    <name type="scientific">Anaerobaca lacustris</name>
    <dbReference type="NCBI Taxonomy" id="3044600"/>
    <lineage>
        <taxon>Bacteria</taxon>
        <taxon>Pseudomonadati</taxon>
        <taxon>Planctomycetota</taxon>
        <taxon>Phycisphaerae</taxon>
        <taxon>Sedimentisphaerales</taxon>
        <taxon>Anaerobacaceae</taxon>
        <taxon>Anaerobaca</taxon>
    </lineage>
</organism>
<proteinExistence type="predicted"/>
<dbReference type="Pfam" id="PF13487">
    <property type="entry name" value="HD_5"/>
    <property type="match status" value="1"/>
</dbReference>
<reference evidence="2" key="1">
    <citation type="submission" date="2023-05" db="EMBL/GenBank/DDBJ databases">
        <title>Anaerotaeda fermentans gen. nov., sp. nov., a novel anaerobic planctomycete of the new family within the order Sedimentisphaerales isolated from Taman Peninsula, Russia.</title>
        <authorList>
            <person name="Khomyakova M.A."/>
            <person name="Merkel A.Y."/>
            <person name="Slobodkin A.I."/>
        </authorList>
    </citation>
    <scope>NUCLEOTIDE SEQUENCE</scope>
    <source>
        <strain evidence="2">M17dextr</strain>
    </source>
</reference>
<dbReference type="InterPro" id="IPR029016">
    <property type="entry name" value="GAF-like_dom_sf"/>
</dbReference>
<dbReference type="Gene3D" id="1.10.3210.10">
    <property type="entry name" value="Hypothetical protein af1432"/>
    <property type="match status" value="1"/>
</dbReference>
<dbReference type="AlphaFoldDB" id="A0AAW6TWI3"/>
<accession>A0AAW6TWI3</accession>
<dbReference type="SUPFAM" id="SSF109604">
    <property type="entry name" value="HD-domain/PDEase-like"/>
    <property type="match status" value="1"/>
</dbReference>
<keyword evidence="3" id="KW-1185">Reference proteome</keyword>
<evidence type="ECO:0000313" key="3">
    <source>
        <dbReference type="Proteomes" id="UP001431776"/>
    </source>
</evidence>
<dbReference type="EC" id="3.1.4.-" evidence="2"/>
<dbReference type="PANTHER" id="PTHR43155">
    <property type="entry name" value="CYCLIC DI-GMP PHOSPHODIESTERASE PA4108-RELATED"/>
    <property type="match status" value="1"/>
</dbReference>
<dbReference type="PROSITE" id="PS51832">
    <property type="entry name" value="HD_GYP"/>
    <property type="match status" value="1"/>
</dbReference>
<dbReference type="SUPFAM" id="SSF55781">
    <property type="entry name" value="GAF domain-like"/>
    <property type="match status" value="1"/>
</dbReference>
<feature type="domain" description="HD-GYP" evidence="1">
    <location>
        <begin position="337"/>
        <end position="536"/>
    </location>
</feature>
<evidence type="ECO:0000259" key="1">
    <source>
        <dbReference type="PROSITE" id="PS51832"/>
    </source>
</evidence>
<dbReference type="Gene3D" id="3.30.450.40">
    <property type="match status" value="1"/>
</dbReference>
<name>A0AAW6TWI3_9BACT</name>
<dbReference type="InterPro" id="IPR003607">
    <property type="entry name" value="HD/PDEase_dom"/>
</dbReference>
<dbReference type="Proteomes" id="UP001431776">
    <property type="component" value="Unassembled WGS sequence"/>
</dbReference>